<dbReference type="KEGG" id="elm:ELI_2333"/>
<gene>
    <name evidence="1" type="ordered locus">ELI_2333</name>
</gene>
<dbReference type="AlphaFoldDB" id="E3GNS3"/>
<accession>E3GNS3</accession>
<evidence type="ECO:0000313" key="2">
    <source>
        <dbReference type="Proteomes" id="UP000006873"/>
    </source>
</evidence>
<dbReference type="HOGENOM" id="CLU_2989965_0_0_9"/>
<reference evidence="1 2" key="2">
    <citation type="journal article" date="2011" name="J. Bacteriol.">
        <title>Complete genome sequence of a carbon monoxide-utilizing acetogen, Eubacterium limosum KIST612.</title>
        <authorList>
            <person name="Roh H."/>
            <person name="Ko H.J."/>
            <person name="Kim D."/>
            <person name="Choi D.G."/>
            <person name="Park S."/>
            <person name="Kim S."/>
            <person name="Chang I.S."/>
            <person name="Choi I.G."/>
        </authorList>
    </citation>
    <scope>NUCLEOTIDE SEQUENCE [LARGE SCALE GENOMIC DNA]</scope>
    <source>
        <strain evidence="1 2">KIST612</strain>
    </source>
</reference>
<organism evidence="1 2">
    <name type="scientific">Eubacterium callanderi</name>
    <dbReference type="NCBI Taxonomy" id="53442"/>
    <lineage>
        <taxon>Bacteria</taxon>
        <taxon>Bacillati</taxon>
        <taxon>Bacillota</taxon>
        <taxon>Clostridia</taxon>
        <taxon>Eubacteriales</taxon>
        <taxon>Eubacteriaceae</taxon>
        <taxon>Eubacterium</taxon>
    </lineage>
</organism>
<evidence type="ECO:0000313" key="1">
    <source>
        <dbReference type="EMBL" id="ADO37316.1"/>
    </source>
</evidence>
<keyword evidence="2" id="KW-1185">Reference proteome</keyword>
<name>E3GNS3_9FIRM</name>
<protein>
    <submittedName>
        <fullName evidence="1">Uncharacterized protein</fullName>
    </submittedName>
</protein>
<dbReference type="EMBL" id="CP002273">
    <property type="protein sequence ID" value="ADO37316.1"/>
    <property type="molecule type" value="Genomic_DNA"/>
</dbReference>
<reference key="1">
    <citation type="submission" date="2010-09" db="EMBL/GenBank/DDBJ databases">
        <authorList>
            <person name="Roh H."/>
            <person name="Ko H.-J."/>
            <person name="Kim D."/>
            <person name="Choi D.G."/>
            <person name="Park S."/>
            <person name="Kim S."/>
            <person name="Kim K.H."/>
            <person name="Chang I.S."/>
            <person name="Choi I.-G."/>
        </authorList>
    </citation>
    <scope>NUCLEOTIDE SEQUENCE</scope>
    <source>
        <strain>KIST612</strain>
    </source>
</reference>
<sequence>MRSAVKPWRKSRNNKKAIGFPVAFPGFALRESFIQHTPYLFSEINPVAYPCVHAASA</sequence>
<proteinExistence type="predicted"/>
<dbReference type="Proteomes" id="UP000006873">
    <property type="component" value="Chromosome"/>
</dbReference>